<organism evidence="7 8">
    <name type="scientific">Desulfitobacterium chlororespirans DSM 11544</name>
    <dbReference type="NCBI Taxonomy" id="1121395"/>
    <lineage>
        <taxon>Bacteria</taxon>
        <taxon>Bacillati</taxon>
        <taxon>Bacillota</taxon>
        <taxon>Clostridia</taxon>
        <taxon>Eubacteriales</taxon>
        <taxon>Desulfitobacteriaceae</taxon>
        <taxon>Desulfitobacterium</taxon>
    </lineage>
</organism>
<dbReference type="STRING" id="1121395.SAMN02745215_03689"/>
<keyword evidence="2 5" id="KW-0547">Nucleotide-binding</keyword>
<dbReference type="NCBIfam" id="TIGR00016">
    <property type="entry name" value="ackA"/>
    <property type="match status" value="1"/>
</dbReference>
<keyword evidence="5" id="KW-0460">Magnesium</keyword>
<comment type="catalytic activity">
    <reaction evidence="5">
        <text>acetate + ATP = acetyl phosphate + ADP</text>
        <dbReference type="Rhea" id="RHEA:11352"/>
        <dbReference type="ChEBI" id="CHEBI:22191"/>
        <dbReference type="ChEBI" id="CHEBI:30089"/>
        <dbReference type="ChEBI" id="CHEBI:30616"/>
        <dbReference type="ChEBI" id="CHEBI:456216"/>
        <dbReference type="EC" id="2.7.2.1"/>
    </reaction>
</comment>
<dbReference type="GO" id="GO:0000287">
    <property type="term" value="F:magnesium ion binding"/>
    <property type="evidence" value="ECO:0007669"/>
    <property type="project" value="UniProtKB-UniRule"/>
</dbReference>
<name>A0A1M7UG37_9FIRM</name>
<dbReference type="GO" id="GO:0006085">
    <property type="term" value="P:acetyl-CoA biosynthetic process"/>
    <property type="evidence" value="ECO:0007669"/>
    <property type="project" value="UniProtKB-UniRule"/>
</dbReference>
<evidence type="ECO:0000256" key="2">
    <source>
        <dbReference type="ARBA" id="ARBA00022741"/>
    </source>
</evidence>
<gene>
    <name evidence="5" type="primary">ackA</name>
    <name evidence="7" type="ORF">SAMN02745215_03689</name>
</gene>
<feature type="binding site" evidence="5">
    <location>
        <begin position="328"/>
        <end position="332"/>
    </location>
    <ligand>
        <name>ATP</name>
        <dbReference type="ChEBI" id="CHEBI:30616"/>
    </ligand>
</feature>
<comment type="function">
    <text evidence="5">Catalyzes the formation of acetyl phosphate from acetate and ATP. Can also catalyze the reverse reaction.</text>
</comment>
<keyword evidence="4 5" id="KW-0067">ATP-binding</keyword>
<dbReference type="RefSeq" id="WP_072773936.1">
    <property type="nucleotide sequence ID" value="NZ_FRDN01000012.1"/>
</dbReference>
<dbReference type="HAMAP" id="MF_00020">
    <property type="entry name" value="Acetate_kinase"/>
    <property type="match status" value="1"/>
</dbReference>
<comment type="caution">
    <text evidence="5">Lacks conserved residue(s) required for the propagation of feature annotation.</text>
</comment>
<dbReference type="Proteomes" id="UP000184010">
    <property type="component" value="Unassembled WGS sequence"/>
</dbReference>
<feature type="binding site" evidence="5">
    <location>
        <position position="14"/>
    </location>
    <ligand>
        <name>ATP</name>
        <dbReference type="ChEBI" id="CHEBI:30616"/>
    </ligand>
</feature>
<dbReference type="InterPro" id="IPR000890">
    <property type="entry name" value="Aliphatic_acid_kin_short-chain"/>
</dbReference>
<evidence type="ECO:0000256" key="6">
    <source>
        <dbReference type="RuleBase" id="RU003835"/>
    </source>
</evidence>
<dbReference type="PRINTS" id="PR00471">
    <property type="entry name" value="ACETATEKNASE"/>
</dbReference>
<proteinExistence type="inferred from homology"/>
<dbReference type="InterPro" id="IPR043129">
    <property type="entry name" value="ATPase_NBD"/>
</dbReference>
<dbReference type="GO" id="GO:0008776">
    <property type="term" value="F:acetate kinase activity"/>
    <property type="evidence" value="ECO:0007669"/>
    <property type="project" value="UniProtKB-UniRule"/>
</dbReference>
<dbReference type="GO" id="GO:0005524">
    <property type="term" value="F:ATP binding"/>
    <property type="evidence" value="ECO:0007669"/>
    <property type="project" value="UniProtKB-KW"/>
</dbReference>
<dbReference type="PANTHER" id="PTHR21060:SF15">
    <property type="entry name" value="ACETATE KINASE-RELATED"/>
    <property type="match status" value="1"/>
</dbReference>
<comment type="cofactor">
    <cofactor evidence="5">
        <name>Mg(2+)</name>
        <dbReference type="ChEBI" id="CHEBI:18420"/>
    </cofactor>
    <cofactor evidence="5">
        <name>Mn(2+)</name>
        <dbReference type="ChEBI" id="CHEBI:29035"/>
    </cofactor>
    <text evidence="5">Mg(2+). Can also accept Mn(2+).</text>
</comment>
<feature type="binding site" evidence="5">
    <location>
        <begin position="280"/>
        <end position="282"/>
    </location>
    <ligand>
        <name>ATP</name>
        <dbReference type="ChEBI" id="CHEBI:30616"/>
    </ligand>
</feature>
<keyword evidence="3 5" id="KW-0418">Kinase</keyword>
<evidence type="ECO:0000256" key="4">
    <source>
        <dbReference type="ARBA" id="ARBA00022840"/>
    </source>
</evidence>
<dbReference type="Pfam" id="PF00871">
    <property type="entry name" value="Acetate_kinase"/>
    <property type="match status" value="1"/>
</dbReference>
<keyword evidence="5" id="KW-0479">Metal-binding</keyword>
<keyword evidence="1 5" id="KW-0808">Transferase</keyword>
<protein>
    <recommendedName>
        <fullName evidence="5">Acetate kinase</fullName>
        <ecNumber evidence="5">2.7.2.1</ecNumber>
    </recommendedName>
    <alternativeName>
        <fullName evidence="5">Acetokinase</fullName>
    </alternativeName>
</protein>
<comment type="pathway">
    <text evidence="5">Metabolic intermediate biosynthesis; acetyl-CoA biosynthesis; acetyl-CoA from acetate: step 1/2.</text>
</comment>
<keyword evidence="5" id="KW-0963">Cytoplasm</keyword>
<dbReference type="PIRSF" id="PIRSF000722">
    <property type="entry name" value="Acetate_prop_kin"/>
    <property type="match status" value="1"/>
</dbReference>
<comment type="similarity">
    <text evidence="5 6">Belongs to the acetokinase family.</text>
</comment>
<comment type="subunit">
    <text evidence="5">Homodimer.</text>
</comment>
<keyword evidence="8" id="KW-1185">Reference proteome</keyword>
<dbReference type="EC" id="2.7.2.1" evidence="5"/>
<evidence type="ECO:0000256" key="1">
    <source>
        <dbReference type="ARBA" id="ARBA00022679"/>
    </source>
</evidence>
<dbReference type="PANTHER" id="PTHR21060">
    <property type="entry name" value="ACETATE KINASE"/>
    <property type="match status" value="1"/>
</dbReference>
<dbReference type="Gene3D" id="3.30.420.40">
    <property type="match status" value="2"/>
</dbReference>
<dbReference type="SUPFAM" id="SSF53067">
    <property type="entry name" value="Actin-like ATPase domain"/>
    <property type="match status" value="2"/>
</dbReference>
<evidence type="ECO:0000313" key="8">
    <source>
        <dbReference type="Proteomes" id="UP000184010"/>
    </source>
</evidence>
<sequence length="395" mass="43223">MLILICNVGSTSLKFKLYTMPDTHILCEAKIERVGSANGIYSFRNNLNGAEESREGLNIPGYSEGINLFLKDLVDSGKGAIRTIDQVDAIGFKTVIAKGYYGVHELSDEVIAAMEAYIKVAPAHNPPYIEAIRKFKEILPDKLFVGVFETAFHKTIPQERRMYSIPYEWYENYDIQRLGYHGASHGYISRQVEKRIGKQYKLISCHLGGSGSLCAVLDGKSVDSSFGFSPQTGIPHANRAGDIDANIIPFLLGQGLTVEEIFKGIDKNGGLLGISGVSNDLRDIEEAAAQGNERAKLAIDVYADSIIKYIGSFYAVLGGLDYLVFTGGIGENSSVIRQKICSRLTHLGVELDEAGNVEGPKERVISADTSKVKVCIIPTNEEEGIAQDIFHNYAV</sequence>
<comment type="subcellular location">
    <subcellularLocation>
        <location evidence="5">Cytoplasm</location>
    </subcellularLocation>
</comment>
<accession>A0A1M7UG37</accession>
<evidence type="ECO:0000256" key="5">
    <source>
        <dbReference type="HAMAP-Rule" id="MF_00020"/>
    </source>
</evidence>
<feature type="binding site" evidence="5">
    <location>
        <position position="381"/>
    </location>
    <ligand>
        <name>Mg(2+)</name>
        <dbReference type="ChEBI" id="CHEBI:18420"/>
    </ligand>
</feature>
<dbReference type="InterPro" id="IPR004372">
    <property type="entry name" value="Ac/propionate_kinase"/>
</dbReference>
<feature type="binding site" evidence="5">
    <location>
        <position position="7"/>
    </location>
    <ligand>
        <name>Mg(2+)</name>
        <dbReference type="ChEBI" id="CHEBI:18420"/>
    </ligand>
</feature>
<dbReference type="UniPathway" id="UPA00340">
    <property type="reaction ID" value="UER00458"/>
</dbReference>
<evidence type="ECO:0000256" key="3">
    <source>
        <dbReference type="ARBA" id="ARBA00022777"/>
    </source>
</evidence>
<feature type="site" description="Transition state stabilizer" evidence="5">
    <location>
        <position position="239"/>
    </location>
</feature>
<dbReference type="GO" id="GO:0005737">
    <property type="term" value="C:cytoplasm"/>
    <property type="evidence" value="ECO:0007669"/>
    <property type="project" value="UniProtKB-SubCell"/>
</dbReference>
<reference evidence="8" key="1">
    <citation type="submission" date="2016-12" db="EMBL/GenBank/DDBJ databases">
        <authorList>
            <person name="Varghese N."/>
            <person name="Submissions S."/>
        </authorList>
    </citation>
    <scope>NUCLEOTIDE SEQUENCE [LARGE SCALE GENOMIC DNA]</scope>
    <source>
        <strain evidence="8">DSM 11544</strain>
    </source>
</reference>
<dbReference type="EMBL" id="FRDN01000012">
    <property type="protein sequence ID" value="SHN81904.1"/>
    <property type="molecule type" value="Genomic_DNA"/>
</dbReference>
<evidence type="ECO:0000313" key="7">
    <source>
        <dbReference type="EMBL" id="SHN81904.1"/>
    </source>
</evidence>
<feature type="site" description="Transition state stabilizer" evidence="5">
    <location>
        <position position="181"/>
    </location>
</feature>
<dbReference type="AlphaFoldDB" id="A0A1M7UG37"/>
<dbReference type="GO" id="GO:0006083">
    <property type="term" value="P:acetate metabolic process"/>
    <property type="evidence" value="ECO:0007669"/>
    <property type="project" value="TreeGrafter"/>
</dbReference>